<comment type="subcellular location">
    <subcellularLocation>
        <location evidence="1">Membrane</location>
        <topology evidence="1">Multi-pass membrane protein</topology>
    </subcellularLocation>
</comment>
<dbReference type="GO" id="GO:0050660">
    <property type="term" value="F:flavin adenine dinucleotide binding"/>
    <property type="evidence" value="ECO:0007669"/>
    <property type="project" value="InterPro"/>
</dbReference>
<protein>
    <submittedName>
        <fullName evidence="11">Uncharacterized protein</fullName>
    </submittedName>
</protein>
<dbReference type="STRING" id="716544.wcw_0950"/>
<dbReference type="eggNOG" id="COG1253">
    <property type="taxonomic scope" value="Bacteria"/>
</dbReference>
<keyword evidence="6 8" id="KW-0472">Membrane</keyword>
<dbReference type="Proteomes" id="UP000001505">
    <property type="component" value="Chromosome"/>
</dbReference>
<evidence type="ECO:0000256" key="7">
    <source>
        <dbReference type="PROSITE-ProRule" id="PRU00703"/>
    </source>
</evidence>
<dbReference type="OrthoDB" id="9798188at2"/>
<dbReference type="Pfam" id="PF01595">
    <property type="entry name" value="CNNM"/>
    <property type="match status" value="1"/>
</dbReference>
<dbReference type="AlphaFoldDB" id="D6YW00"/>
<dbReference type="HOGENOM" id="CLU_015237_4_1_0"/>
<dbReference type="InterPro" id="IPR002550">
    <property type="entry name" value="CNNM"/>
</dbReference>
<accession>D6YW00</accession>
<feature type="domain" description="CNNM transmembrane" evidence="10">
    <location>
        <begin position="1"/>
        <end position="184"/>
    </location>
</feature>
<dbReference type="SUPFAM" id="SSF56176">
    <property type="entry name" value="FAD-binding/transporter-associated domain-like"/>
    <property type="match status" value="1"/>
</dbReference>
<evidence type="ECO:0000256" key="3">
    <source>
        <dbReference type="ARBA" id="ARBA00022737"/>
    </source>
</evidence>
<dbReference type="EMBL" id="CP001928">
    <property type="protein sequence ID" value="ADI38311.1"/>
    <property type="molecule type" value="Genomic_DNA"/>
</dbReference>
<dbReference type="InterPro" id="IPR044751">
    <property type="entry name" value="Ion_transp-like_CBS"/>
</dbReference>
<gene>
    <name evidence="11" type="ordered locus">wcw_0950</name>
</gene>
<keyword evidence="2 8" id="KW-0812">Transmembrane</keyword>
<dbReference type="RefSeq" id="WP_013182025.1">
    <property type="nucleotide sequence ID" value="NC_014225.1"/>
</dbReference>
<dbReference type="InterPro" id="IPR036318">
    <property type="entry name" value="FAD-bd_PCMH-like_sf"/>
</dbReference>
<keyword evidence="5 7" id="KW-0129">CBS domain</keyword>
<dbReference type="Pfam" id="PF00571">
    <property type="entry name" value="CBS"/>
    <property type="match status" value="2"/>
</dbReference>
<dbReference type="GO" id="GO:0005886">
    <property type="term" value="C:plasma membrane"/>
    <property type="evidence" value="ECO:0007669"/>
    <property type="project" value="TreeGrafter"/>
</dbReference>
<dbReference type="InterPro" id="IPR005170">
    <property type="entry name" value="Transptr-assoc_dom"/>
</dbReference>
<sequence length="418" mass="47671">MYTFLFLSFALTLLTLLSAYFSGSETALFSLSTLKLKTYAKDPDPRKKLIANLLKHPRDLLVTVFMLNTLVNILLQNAASHMFGSSAGWDLKVGIPLVLTLFFGEIIPKNFCMEHNVKIAYLVSPSINFFHRSLRLVRKITIAITLPVSRIMFFFLKREKSISKEELEHVLKTSEQHGVLHPDEAKLIWGYLKFQNTTVKEIMAPKEDILFFDINNPIKKLVHLFVDEECTRIPICDGDLDNVIGVMHSKQFFLYHDQLKDNQDLKPFTNKPFFVPETTLAKTLLKQLDEANEVLALVVDEYGSIEGLVSREDVAELVVGEIADRRDQNPLYTVAGSHEIIASGKLELMEFNRLFDSNLHSKTNMVTIGGWLIEEMGEIPKAGTQFKTDCFLFQILAADPNRIRRLYIRKIDVKKVAS</sequence>
<evidence type="ECO:0000313" key="12">
    <source>
        <dbReference type="Proteomes" id="UP000001505"/>
    </source>
</evidence>
<dbReference type="SMART" id="SM01091">
    <property type="entry name" value="CorC_HlyC"/>
    <property type="match status" value="1"/>
</dbReference>
<name>D6YW00_WADCW</name>
<feature type="domain" description="CBS" evidence="9">
    <location>
        <begin position="268"/>
        <end position="325"/>
    </location>
</feature>
<dbReference type="Pfam" id="PF03471">
    <property type="entry name" value="CorC_HlyC"/>
    <property type="match status" value="1"/>
</dbReference>
<evidence type="ECO:0000259" key="10">
    <source>
        <dbReference type="PROSITE" id="PS51846"/>
    </source>
</evidence>
<evidence type="ECO:0000313" key="11">
    <source>
        <dbReference type="EMBL" id="ADI38311.1"/>
    </source>
</evidence>
<dbReference type="InterPro" id="IPR000644">
    <property type="entry name" value="CBS_dom"/>
</dbReference>
<dbReference type="InterPro" id="IPR046342">
    <property type="entry name" value="CBS_dom_sf"/>
</dbReference>
<evidence type="ECO:0000256" key="8">
    <source>
        <dbReference type="PROSITE-ProRule" id="PRU01193"/>
    </source>
</evidence>
<evidence type="ECO:0000256" key="5">
    <source>
        <dbReference type="ARBA" id="ARBA00023122"/>
    </source>
</evidence>
<proteinExistence type="predicted"/>
<dbReference type="PROSITE" id="PS51371">
    <property type="entry name" value="CBS"/>
    <property type="match status" value="1"/>
</dbReference>
<dbReference type="InterPro" id="IPR016169">
    <property type="entry name" value="FAD-bd_PCMH_sub2"/>
</dbReference>
<evidence type="ECO:0000256" key="2">
    <source>
        <dbReference type="ARBA" id="ARBA00022692"/>
    </source>
</evidence>
<dbReference type="PROSITE" id="PS51846">
    <property type="entry name" value="CNNM"/>
    <property type="match status" value="1"/>
</dbReference>
<keyword evidence="4 8" id="KW-1133">Transmembrane helix</keyword>
<dbReference type="KEGG" id="wch:wcw_0950"/>
<organism evidence="11 12">
    <name type="scientific">Waddlia chondrophila (strain ATCC VR-1470 / WSU 86-1044)</name>
    <dbReference type="NCBI Taxonomy" id="716544"/>
    <lineage>
        <taxon>Bacteria</taxon>
        <taxon>Pseudomonadati</taxon>
        <taxon>Chlamydiota</taxon>
        <taxon>Chlamydiia</taxon>
        <taxon>Parachlamydiales</taxon>
        <taxon>Waddliaceae</taxon>
        <taxon>Waddlia</taxon>
    </lineage>
</organism>
<keyword evidence="12" id="KW-1185">Reference proteome</keyword>
<dbReference type="Gene3D" id="3.10.580.10">
    <property type="entry name" value="CBS-domain"/>
    <property type="match status" value="1"/>
</dbReference>
<dbReference type="SUPFAM" id="SSF54631">
    <property type="entry name" value="CBS-domain pair"/>
    <property type="match status" value="1"/>
</dbReference>
<dbReference type="PANTHER" id="PTHR22777">
    <property type="entry name" value="HEMOLYSIN-RELATED"/>
    <property type="match status" value="1"/>
</dbReference>
<evidence type="ECO:0000256" key="4">
    <source>
        <dbReference type="ARBA" id="ARBA00022989"/>
    </source>
</evidence>
<evidence type="ECO:0000259" key="9">
    <source>
        <dbReference type="PROSITE" id="PS51371"/>
    </source>
</evidence>
<dbReference type="Gene3D" id="3.30.465.10">
    <property type="match status" value="1"/>
</dbReference>
<keyword evidence="3" id="KW-0677">Repeat</keyword>
<reference evidence="11 12" key="1">
    <citation type="journal article" date="2010" name="PLoS ONE">
        <title>The Waddlia genome: a window into chlamydial biology.</title>
        <authorList>
            <person name="Bertelli C."/>
            <person name="Collyn F."/>
            <person name="Croxatto A."/>
            <person name="Ruckert C."/>
            <person name="Polkinghorne A."/>
            <person name="Kebbi-Beghdadi C."/>
            <person name="Goesmann A."/>
            <person name="Vaughan L."/>
            <person name="Greub G."/>
        </authorList>
    </citation>
    <scope>NUCLEOTIDE SEQUENCE [LARGE SCALE GENOMIC DNA]</scope>
    <source>
        <strain evidence="12">ATCC VR-1470 / WSU 86-1044</strain>
    </source>
</reference>
<evidence type="ECO:0000256" key="1">
    <source>
        <dbReference type="ARBA" id="ARBA00004141"/>
    </source>
</evidence>
<dbReference type="PANTHER" id="PTHR22777:SF17">
    <property type="entry name" value="UPF0053 PROTEIN SLL0260"/>
    <property type="match status" value="1"/>
</dbReference>
<dbReference type="CDD" id="cd04590">
    <property type="entry name" value="CBS_pair_CorC_HlyC_assoc"/>
    <property type="match status" value="1"/>
</dbReference>
<evidence type="ECO:0000256" key="6">
    <source>
        <dbReference type="ARBA" id="ARBA00023136"/>
    </source>
</evidence>